<evidence type="ECO:0000256" key="2">
    <source>
        <dbReference type="ARBA" id="ARBA00022670"/>
    </source>
</evidence>
<dbReference type="Proteomes" id="UP000297597">
    <property type="component" value="Unassembled WGS sequence"/>
</dbReference>
<keyword evidence="4" id="KW-0788">Thiol protease</keyword>
<dbReference type="Gene3D" id="3.30.457.10">
    <property type="entry name" value="Copper amine oxidase-like, N-terminal domain"/>
    <property type="match status" value="1"/>
</dbReference>
<gene>
    <name evidence="7" type="ORF">Pmgp_01818</name>
</gene>
<sequence>MFNKKTGIAAAALLLLLLWMPGKAVSADAAENVPNVIPEMLTADFWIDKLPEPDQVIMDGEEIASFNRDIIRTQPELIYDLTDYPASLNKERLTKLVTMRPFPDEDRYSNGRLVDWAYYQNLKEQMNLPGIGEKNEVAYGVTVRRTNIRTFPTSDESLSEPDDKEFDLFQETAAGPAEPVLVLHHSLDGGWCFVQIYNYCGWMPAADIAVAKDKESWLAYVKPSEYLVVTGNRLGLGFPGPLPVELTMGTKVPLAGGREKGGVVPGQAKDYEVLLPVRGANGELLTETALIPGGADVSIGYLSYTRANIIRQAFKILGERYGWGGMFNARDCSAFVMDVYKSFGLMLPRNGDEQERSAGVTVSFEDLSTRQRYELLDTLLPGASLHTPTHELLYLGRHEGLYYVIHDITSYGDASRPNPDGTLGKIVLNRVAVTDLSLPRRNGMLFIDSLTGGKQIQTRAGSSDSSSDYNVSVYLNGTLVDFPDQKPFIDVSADRVFVPVRFVSEALGAQVEWVREEQKILINKDGKQIALYVGRKEVFVDGRKYTLDVAVRLVNGRTMVPLRFVSEALGAGVKWTGQGSGGRVDITG</sequence>
<keyword evidence="2" id="KW-0645">Protease</keyword>
<dbReference type="GO" id="GO:0008234">
    <property type="term" value="F:cysteine-type peptidase activity"/>
    <property type="evidence" value="ECO:0007669"/>
    <property type="project" value="UniProtKB-KW"/>
</dbReference>
<evidence type="ECO:0000313" key="8">
    <source>
        <dbReference type="Proteomes" id="UP000297597"/>
    </source>
</evidence>
<dbReference type="Pfam" id="PF12913">
    <property type="entry name" value="SH3_6"/>
    <property type="match status" value="1"/>
</dbReference>
<feature type="domain" description="NlpC/P60" evidence="6">
    <location>
        <begin position="303"/>
        <end position="432"/>
    </location>
</feature>
<keyword evidence="5" id="KW-0732">Signal</keyword>
<dbReference type="InterPro" id="IPR038765">
    <property type="entry name" value="Papain-like_cys_pep_sf"/>
</dbReference>
<dbReference type="PROSITE" id="PS51935">
    <property type="entry name" value="NLPC_P60"/>
    <property type="match status" value="1"/>
</dbReference>
<dbReference type="InterPro" id="IPR036582">
    <property type="entry name" value="Mao_N_sf"/>
</dbReference>
<evidence type="ECO:0000259" key="6">
    <source>
        <dbReference type="PROSITE" id="PS51935"/>
    </source>
</evidence>
<comment type="caution">
    <text evidence="7">The sequence shown here is derived from an EMBL/GenBank/DDBJ whole genome shotgun (WGS) entry which is preliminary data.</text>
</comment>
<proteinExistence type="inferred from homology"/>
<evidence type="ECO:0000313" key="7">
    <source>
        <dbReference type="EMBL" id="TEB11283.1"/>
    </source>
</evidence>
<accession>A0A4Y7RQZ6</accession>
<dbReference type="Pfam" id="PF00877">
    <property type="entry name" value="NLPC_P60"/>
    <property type="match status" value="1"/>
</dbReference>
<name>A0A4Y7RQZ6_9FIRM</name>
<feature type="chain" id="PRO_5038852573" evidence="5">
    <location>
        <begin position="27"/>
        <end position="588"/>
    </location>
</feature>
<evidence type="ECO:0000256" key="1">
    <source>
        <dbReference type="ARBA" id="ARBA00007074"/>
    </source>
</evidence>
<dbReference type="GO" id="GO:0006508">
    <property type="term" value="P:proteolysis"/>
    <property type="evidence" value="ECO:0007669"/>
    <property type="project" value="UniProtKB-KW"/>
</dbReference>
<dbReference type="AlphaFoldDB" id="A0A4Y7RQZ6"/>
<protein>
    <submittedName>
        <fullName evidence="7">Protease inhibitor</fullName>
    </submittedName>
</protein>
<evidence type="ECO:0000256" key="4">
    <source>
        <dbReference type="ARBA" id="ARBA00022807"/>
    </source>
</evidence>
<evidence type="ECO:0000256" key="3">
    <source>
        <dbReference type="ARBA" id="ARBA00022801"/>
    </source>
</evidence>
<dbReference type="Pfam" id="PF07833">
    <property type="entry name" value="Cu_amine_oxidN1"/>
    <property type="match status" value="1"/>
</dbReference>
<evidence type="ECO:0000256" key="5">
    <source>
        <dbReference type="SAM" id="SignalP"/>
    </source>
</evidence>
<feature type="signal peptide" evidence="5">
    <location>
        <begin position="1"/>
        <end position="26"/>
    </location>
</feature>
<reference evidence="7 8" key="1">
    <citation type="journal article" date="2018" name="Environ. Microbiol.">
        <title>Novel energy conservation strategies and behaviour of Pelotomaculum schinkii driving syntrophic propionate catabolism.</title>
        <authorList>
            <person name="Hidalgo-Ahumada C.A.P."/>
            <person name="Nobu M.K."/>
            <person name="Narihiro T."/>
            <person name="Tamaki H."/>
            <person name="Liu W.T."/>
            <person name="Kamagata Y."/>
            <person name="Stams A.J.M."/>
            <person name="Imachi H."/>
            <person name="Sousa D.Z."/>
        </authorList>
    </citation>
    <scope>NUCLEOTIDE SEQUENCE [LARGE SCALE GENOMIC DNA]</scope>
    <source>
        <strain evidence="7 8">MGP</strain>
    </source>
</reference>
<keyword evidence="3" id="KW-0378">Hydrolase</keyword>
<dbReference type="SUPFAM" id="SSF55383">
    <property type="entry name" value="Copper amine oxidase, domain N"/>
    <property type="match status" value="1"/>
</dbReference>
<comment type="similarity">
    <text evidence="1">Belongs to the peptidase C40 family.</text>
</comment>
<dbReference type="EMBL" id="QFFZ01000016">
    <property type="protein sequence ID" value="TEB11283.1"/>
    <property type="molecule type" value="Genomic_DNA"/>
</dbReference>
<dbReference type="RefSeq" id="WP_134213667.1">
    <property type="nucleotide sequence ID" value="NZ_QFFZ01000016.1"/>
</dbReference>
<dbReference type="InterPro" id="IPR039439">
    <property type="entry name" value="SH3b1_dom"/>
</dbReference>
<dbReference type="InterPro" id="IPR012854">
    <property type="entry name" value="Cu_amine_oxidase-like_N"/>
</dbReference>
<keyword evidence="8" id="KW-1185">Reference proteome</keyword>
<dbReference type="Gene3D" id="3.90.1720.10">
    <property type="entry name" value="endopeptidase domain like (from Nostoc punctiforme)"/>
    <property type="match status" value="1"/>
</dbReference>
<organism evidence="7 8">
    <name type="scientific">Pelotomaculum propionicicum</name>
    <dbReference type="NCBI Taxonomy" id="258475"/>
    <lineage>
        <taxon>Bacteria</taxon>
        <taxon>Bacillati</taxon>
        <taxon>Bacillota</taxon>
        <taxon>Clostridia</taxon>
        <taxon>Eubacteriales</taxon>
        <taxon>Desulfotomaculaceae</taxon>
        <taxon>Pelotomaculum</taxon>
    </lineage>
</organism>
<dbReference type="OrthoDB" id="9808890at2"/>
<dbReference type="SUPFAM" id="SSF54001">
    <property type="entry name" value="Cysteine proteinases"/>
    <property type="match status" value="1"/>
</dbReference>
<dbReference type="InterPro" id="IPR000064">
    <property type="entry name" value="NLP_P60_dom"/>
</dbReference>